<dbReference type="PANTHER" id="PTHR45873:SF1">
    <property type="entry name" value="DNA POLYMERASE ETA"/>
    <property type="match status" value="1"/>
</dbReference>
<dbReference type="InterPro" id="IPR036775">
    <property type="entry name" value="DNA_pol_Y-fam_lit_finger_sf"/>
</dbReference>
<keyword evidence="8" id="KW-0539">Nucleus</keyword>
<dbReference type="Gene3D" id="1.10.150.20">
    <property type="entry name" value="5' to 3' exonuclease, C-terminal subdomain"/>
    <property type="match status" value="1"/>
</dbReference>
<dbReference type="InterPro" id="IPR052230">
    <property type="entry name" value="DNA_polymerase_eta"/>
</dbReference>
<dbReference type="GO" id="GO:0005657">
    <property type="term" value="C:replication fork"/>
    <property type="evidence" value="ECO:0007669"/>
    <property type="project" value="TreeGrafter"/>
</dbReference>
<feature type="region of interest" description="Disordered" evidence="10">
    <location>
        <begin position="180"/>
        <end position="200"/>
    </location>
</feature>
<reference evidence="13 14" key="1">
    <citation type="submission" date="2016-07" db="EMBL/GenBank/DDBJ databases">
        <title>Pervasive Adenine N6-methylation of Active Genes in Fungi.</title>
        <authorList>
            <consortium name="DOE Joint Genome Institute"/>
            <person name="Mondo S.J."/>
            <person name="Dannebaum R.O."/>
            <person name="Kuo R.C."/>
            <person name="Labutti K."/>
            <person name="Haridas S."/>
            <person name="Kuo A."/>
            <person name="Salamov A."/>
            <person name="Ahrendt S.R."/>
            <person name="Lipzen A."/>
            <person name="Sullivan W."/>
            <person name="Andreopoulos W.B."/>
            <person name="Clum A."/>
            <person name="Lindquist E."/>
            <person name="Daum C."/>
            <person name="Ramamoorthy G.K."/>
            <person name="Gryganskyi A."/>
            <person name="Culley D."/>
            <person name="Magnuson J.K."/>
            <person name="James T.Y."/>
            <person name="O'Malley M.A."/>
            <person name="Stajich J.E."/>
            <person name="Spatafora J.W."/>
            <person name="Visel A."/>
            <person name="Grigoriev I.V."/>
        </authorList>
    </citation>
    <scope>NUCLEOTIDE SEQUENCE [LARGE SCALE GENOMIC DNA]</scope>
    <source>
        <strain evidence="13 14">NRRL 2496</strain>
    </source>
</reference>
<keyword evidence="3" id="KW-0479">Metal-binding</keyword>
<dbReference type="Proteomes" id="UP000242180">
    <property type="component" value="Unassembled WGS sequence"/>
</dbReference>
<evidence type="ECO:0000256" key="8">
    <source>
        <dbReference type="ARBA" id="ARBA00023242"/>
    </source>
</evidence>
<evidence type="ECO:0000313" key="14">
    <source>
        <dbReference type="Proteomes" id="UP000242180"/>
    </source>
</evidence>
<evidence type="ECO:0000256" key="4">
    <source>
        <dbReference type="ARBA" id="ARBA00022763"/>
    </source>
</evidence>
<dbReference type="Pfam" id="PF11799">
    <property type="entry name" value="IMS_C"/>
    <property type="match status" value="1"/>
</dbReference>
<dbReference type="Gene3D" id="3.40.1170.60">
    <property type="match status" value="1"/>
</dbReference>
<dbReference type="PANTHER" id="PTHR45873">
    <property type="entry name" value="DNA POLYMERASE ETA"/>
    <property type="match status" value="1"/>
</dbReference>
<sequence>MSRDLPRNLRGSRVIVHIDLDCFYCQVEQVRRGVPTHVPAAVQQWQGLIAVNYAARAAGVTRHANIEDARKACPEIQLLHVATYAENETEWKYHARPSRATHKVSLDPYREASKKIFTIFKRHCDTVQKIGLDECFMDLTETVNELMTKRYPTAALAADDDLCDQPIDWNKLGVTIASEDESERRRQLDNDVDADHEEESWRDPATWQDLQLAIGAELAAAIRQEIYDELSYTCSAGIAHNKVVAKLCSSKNKPNKQTILRHCATAAFMRDTPFTKIRNLGGKLGTEVETELNIDKAGDLWKYTVNDLQQRFGESTGLWLYNVARGIDNEEVTVTKAPKSIMASKSFRPPVKSSEEMQRWFATLAAELHTRMMLNFDEFDAWPKTLTIHYRSTQDTTYRTRSCAMPRRTDLTSPDKLAQRAIILFGKAEDALPCVGLSLNAVAMQSSQTVGNHSISEFFKQGAKEVARMSGETPPRSASPSPQSSMHDNGESGNSRSQKSAGILAYLNAPQSSNSTHSSDPNKWMCDKCHKNIPINKVDEHTDYHFALDLQAEDRGSASPSTSPSTKRKSEDPPATVQKSSKYLFFQRRSQ</sequence>
<proteinExistence type="predicted"/>
<dbReference type="SUPFAM" id="SSF100879">
    <property type="entry name" value="Lesion bypass DNA polymerase (Y-family), little finger domain"/>
    <property type="match status" value="1"/>
</dbReference>
<keyword evidence="6" id="KW-0862">Zinc</keyword>
<dbReference type="InterPro" id="IPR043502">
    <property type="entry name" value="DNA/RNA_pol_sf"/>
</dbReference>
<evidence type="ECO:0000256" key="5">
    <source>
        <dbReference type="ARBA" id="ARBA00022771"/>
    </source>
</evidence>
<evidence type="ECO:0000256" key="9">
    <source>
        <dbReference type="ARBA" id="ARBA00044975"/>
    </source>
</evidence>
<keyword evidence="14" id="KW-1185">Reference proteome</keyword>
<dbReference type="FunFam" id="1.10.150.20:FF:000014">
    <property type="entry name" value="Polymerase (DNA directed), eta"/>
    <property type="match status" value="1"/>
</dbReference>
<feature type="region of interest" description="Disordered" evidence="10">
    <location>
        <begin position="462"/>
        <end position="499"/>
    </location>
</feature>
<keyword evidence="2" id="KW-0808">Transferase</keyword>
<dbReference type="GO" id="GO:0003684">
    <property type="term" value="F:damaged DNA binding"/>
    <property type="evidence" value="ECO:0007669"/>
    <property type="project" value="InterPro"/>
</dbReference>
<dbReference type="Pfam" id="PF00817">
    <property type="entry name" value="IMS"/>
    <property type="match status" value="1"/>
</dbReference>
<accession>A0A1X2HCH0</accession>
<keyword evidence="7" id="KW-0234">DNA repair</keyword>
<dbReference type="OMA" id="QVEQIRC"/>
<dbReference type="FunCoup" id="A0A1X2HCH0">
    <property type="interactions" value="244"/>
</dbReference>
<evidence type="ECO:0000259" key="12">
    <source>
        <dbReference type="PROSITE" id="PS51907"/>
    </source>
</evidence>
<dbReference type="GO" id="GO:0035861">
    <property type="term" value="C:site of double-strand break"/>
    <property type="evidence" value="ECO:0007669"/>
    <property type="project" value="TreeGrafter"/>
</dbReference>
<dbReference type="PIRSF" id="PIRSF036603">
    <property type="entry name" value="DPol_eta"/>
    <property type="match status" value="1"/>
</dbReference>
<evidence type="ECO:0000256" key="10">
    <source>
        <dbReference type="SAM" id="MobiDB-lite"/>
    </source>
</evidence>
<evidence type="ECO:0000256" key="6">
    <source>
        <dbReference type="ARBA" id="ARBA00022833"/>
    </source>
</evidence>
<feature type="compositionally biased region" description="Acidic residues" evidence="10">
    <location>
        <begin position="190"/>
        <end position="200"/>
    </location>
</feature>
<feature type="domain" description="UBZ3-type" evidence="12">
    <location>
        <begin position="519"/>
        <end position="553"/>
    </location>
</feature>
<evidence type="ECO:0000256" key="1">
    <source>
        <dbReference type="ARBA" id="ARBA00004123"/>
    </source>
</evidence>
<keyword evidence="5" id="KW-0863">Zinc-finger</keyword>
<protein>
    <recommendedName>
        <fullName evidence="9">DNA polymerase eta</fullName>
    </recommendedName>
</protein>
<dbReference type="GO" id="GO:0003887">
    <property type="term" value="F:DNA-directed DNA polymerase activity"/>
    <property type="evidence" value="ECO:0007669"/>
    <property type="project" value="TreeGrafter"/>
</dbReference>
<dbReference type="GO" id="GO:0070987">
    <property type="term" value="P:error-free translesion synthesis"/>
    <property type="evidence" value="ECO:0007669"/>
    <property type="project" value="UniProtKB-ARBA"/>
</dbReference>
<name>A0A1X2HCH0_SYNRA</name>
<dbReference type="Pfam" id="PF18439">
    <property type="entry name" value="zf_UBZ"/>
    <property type="match status" value="1"/>
</dbReference>
<evidence type="ECO:0000313" key="13">
    <source>
        <dbReference type="EMBL" id="ORY96491.1"/>
    </source>
</evidence>
<dbReference type="InterPro" id="IPR017961">
    <property type="entry name" value="DNA_pol_Y-fam_little_finger"/>
</dbReference>
<evidence type="ECO:0000256" key="2">
    <source>
        <dbReference type="ARBA" id="ARBA00022679"/>
    </source>
</evidence>
<dbReference type="GO" id="GO:0008270">
    <property type="term" value="F:zinc ion binding"/>
    <property type="evidence" value="ECO:0007669"/>
    <property type="project" value="UniProtKB-KW"/>
</dbReference>
<evidence type="ECO:0000256" key="7">
    <source>
        <dbReference type="ARBA" id="ARBA00023204"/>
    </source>
</evidence>
<dbReference type="STRING" id="13706.A0A1X2HCH0"/>
<dbReference type="FunFam" id="3.40.1170.60:FF:000008">
    <property type="entry name" value="DNA polymerase eta subunit"/>
    <property type="match status" value="1"/>
</dbReference>
<dbReference type="OrthoDB" id="5723at2759"/>
<comment type="caution">
    <text evidence="13">The sequence shown here is derived from an EMBL/GenBank/DDBJ whole genome shotgun (WGS) entry which is preliminary data.</text>
</comment>
<dbReference type="InterPro" id="IPR041298">
    <property type="entry name" value="UBZ3"/>
</dbReference>
<organism evidence="13 14">
    <name type="scientific">Syncephalastrum racemosum</name>
    <name type="common">Filamentous fungus</name>
    <dbReference type="NCBI Taxonomy" id="13706"/>
    <lineage>
        <taxon>Eukaryota</taxon>
        <taxon>Fungi</taxon>
        <taxon>Fungi incertae sedis</taxon>
        <taxon>Mucoromycota</taxon>
        <taxon>Mucoromycotina</taxon>
        <taxon>Mucoromycetes</taxon>
        <taxon>Mucorales</taxon>
        <taxon>Syncephalastraceae</taxon>
        <taxon>Syncephalastrum</taxon>
    </lineage>
</organism>
<gene>
    <name evidence="13" type="ORF">BCR43DRAFT_563787</name>
</gene>
<feature type="compositionally biased region" description="Low complexity" evidence="10">
    <location>
        <begin position="474"/>
        <end position="485"/>
    </location>
</feature>
<dbReference type="AlphaFoldDB" id="A0A1X2HCH0"/>
<dbReference type="PROSITE" id="PS50173">
    <property type="entry name" value="UMUC"/>
    <property type="match status" value="1"/>
</dbReference>
<evidence type="ECO:0000259" key="11">
    <source>
        <dbReference type="PROSITE" id="PS50173"/>
    </source>
</evidence>
<dbReference type="GO" id="GO:0007064">
    <property type="term" value="P:mitotic sister chromatid cohesion"/>
    <property type="evidence" value="ECO:0007669"/>
    <property type="project" value="UniProtKB-ARBA"/>
</dbReference>
<feature type="domain" description="UmuC" evidence="11">
    <location>
        <begin position="15"/>
        <end position="281"/>
    </location>
</feature>
<dbReference type="GO" id="GO:0005634">
    <property type="term" value="C:nucleus"/>
    <property type="evidence" value="ECO:0007669"/>
    <property type="project" value="UniProtKB-SubCell"/>
</dbReference>
<comment type="subcellular location">
    <subcellularLocation>
        <location evidence="1">Nucleus</location>
    </subcellularLocation>
</comment>
<feature type="region of interest" description="Disordered" evidence="10">
    <location>
        <begin position="549"/>
        <end position="591"/>
    </location>
</feature>
<evidence type="ECO:0000256" key="3">
    <source>
        <dbReference type="ARBA" id="ARBA00022723"/>
    </source>
</evidence>
<dbReference type="Gene3D" id="3.30.1490.100">
    <property type="entry name" value="DNA polymerase, Y-family, little finger domain"/>
    <property type="match status" value="1"/>
</dbReference>
<dbReference type="EMBL" id="MCGN01000005">
    <property type="protein sequence ID" value="ORY96491.1"/>
    <property type="molecule type" value="Genomic_DNA"/>
</dbReference>
<dbReference type="Gene3D" id="3.30.70.270">
    <property type="match status" value="1"/>
</dbReference>
<dbReference type="Pfam" id="PF21704">
    <property type="entry name" value="POLH-Rev1_HhH"/>
    <property type="match status" value="1"/>
</dbReference>
<keyword evidence="4" id="KW-0227">DNA damage</keyword>
<dbReference type="GO" id="GO:0009314">
    <property type="term" value="P:response to radiation"/>
    <property type="evidence" value="ECO:0007669"/>
    <property type="project" value="TreeGrafter"/>
</dbReference>
<dbReference type="InterPro" id="IPR001126">
    <property type="entry name" value="UmuC"/>
</dbReference>
<dbReference type="GO" id="GO:0006281">
    <property type="term" value="P:DNA repair"/>
    <property type="evidence" value="ECO:0007669"/>
    <property type="project" value="UniProtKB-KW"/>
</dbReference>
<dbReference type="InterPro" id="IPR043128">
    <property type="entry name" value="Rev_trsase/Diguanyl_cyclase"/>
</dbReference>
<dbReference type="SUPFAM" id="SSF56672">
    <property type="entry name" value="DNA/RNA polymerases"/>
    <property type="match status" value="1"/>
</dbReference>
<dbReference type="PROSITE" id="PS51907">
    <property type="entry name" value="ZF_UBZ3"/>
    <property type="match status" value="1"/>
</dbReference>
<dbReference type="GO" id="GO:0042276">
    <property type="term" value="P:error-prone translesion synthesis"/>
    <property type="evidence" value="ECO:0007669"/>
    <property type="project" value="TreeGrafter"/>
</dbReference>
<dbReference type="InParanoid" id="A0A1X2HCH0"/>